<dbReference type="SMART" id="SM00612">
    <property type="entry name" value="Kelch"/>
    <property type="match status" value="5"/>
</dbReference>
<evidence type="ECO:0000256" key="1">
    <source>
        <dbReference type="ARBA" id="ARBA00022441"/>
    </source>
</evidence>
<feature type="signal peptide" evidence="3">
    <location>
        <begin position="1"/>
        <end position="27"/>
    </location>
</feature>
<dbReference type="InterPro" id="IPR003961">
    <property type="entry name" value="FN3_dom"/>
</dbReference>
<dbReference type="Gene3D" id="2.120.10.80">
    <property type="entry name" value="Kelch-type beta propeller"/>
    <property type="match status" value="2"/>
</dbReference>
<dbReference type="PANTHER" id="PTHR24412">
    <property type="entry name" value="KELCH PROTEIN"/>
    <property type="match status" value="1"/>
</dbReference>
<dbReference type="AlphaFoldDB" id="S0FJ88"/>
<comment type="caution">
    <text evidence="5">The sequence shown here is derived from an EMBL/GenBank/DDBJ whole genome shotgun (WGS) entry which is preliminary data.</text>
</comment>
<dbReference type="SUPFAM" id="SSF117281">
    <property type="entry name" value="Kelch motif"/>
    <property type="match status" value="2"/>
</dbReference>
<dbReference type="InterPro" id="IPR013783">
    <property type="entry name" value="Ig-like_fold"/>
</dbReference>
<dbReference type="EMBL" id="AORV01000030">
    <property type="protein sequence ID" value="EMS72170.1"/>
    <property type="molecule type" value="Genomic_DNA"/>
</dbReference>
<sequence length="494" mass="54462">MKRFNKLLCFMVVFVAVMSAFCTVSFAESPFNWTSKANMLTPVSGSASLNVNNNIYVFGGMVNKDGSVTDKVQVYNTTTNTWSYKTSLPTAMKSCYAVEINGIIYIAGGTFRDNTTTSKFLAYDISTDTWNTELASLPISLGGAPLAVIDGKIYAFGGYNHINGHQSNIYIYDPSLNTWTKNSVGLNFARQQMGLSIYDGMVFLIGGWDANGASSIVEVFNPKTNTCTFKAPLKIARTYTGTITYGGNIYVLGGRTSIPWDATDIIEKYNIQSDTWTDIGKLSYSRSYPGVALIENSVYIFGGTANLNTLIYNTTEENIFPKTPSNLIAIPGNKKVDLSWTVPTTGSAVYNIKRSTTLSGPYETITTTSAITYTDNDVTNGTTYYYVVSAIVDGVESPKSNEVSATPTGTEEPPVITGNKAILEIVMTNGTIKEYDLTAQEMENFLTWYDNRSEGADKAYISIIKRSNVKPFVSRNEYLQFKEIYSFEVKEYKE</sequence>
<dbReference type="eggNOG" id="COG5492">
    <property type="taxonomic scope" value="Bacteria"/>
</dbReference>
<evidence type="ECO:0000259" key="4">
    <source>
        <dbReference type="PROSITE" id="PS50853"/>
    </source>
</evidence>
<name>S0FJ88_RUMCE</name>
<dbReference type="Pfam" id="PF24681">
    <property type="entry name" value="Kelch_KLHDC2_KLHL20_DRC7"/>
    <property type="match status" value="1"/>
</dbReference>
<feature type="domain" description="Fibronectin type-III" evidence="4">
    <location>
        <begin position="320"/>
        <end position="413"/>
    </location>
</feature>
<dbReference type="STRING" id="1195236.CTER_1914"/>
<dbReference type="PATRIC" id="fig|1195236.3.peg.2232"/>
<organism evidence="5 6">
    <name type="scientific">Ruminiclostridium cellobioparum subsp. termitidis CT1112</name>
    <dbReference type="NCBI Taxonomy" id="1195236"/>
    <lineage>
        <taxon>Bacteria</taxon>
        <taxon>Bacillati</taxon>
        <taxon>Bacillota</taxon>
        <taxon>Clostridia</taxon>
        <taxon>Eubacteriales</taxon>
        <taxon>Oscillospiraceae</taxon>
        <taxon>Ruminiclostridium</taxon>
    </lineage>
</organism>
<dbReference type="PANTHER" id="PTHR24412:SF489">
    <property type="entry name" value="RING FINGER DOMAIN AND KELCH REPEAT-CONTAINING PROTEIN DDB_G0271372"/>
    <property type="match status" value="1"/>
</dbReference>
<reference evidence="5 6" key="1">
    <citation type="journal article" date="2013" name="Genome Announc.">
        <title>Draft Genome Sequence of the Cellulolytic, Mesophilic, Anaerobic Bacterium Clostridium termitidis Strain CT1112 (DSM 5398).</title>
        <authorList>
            <person name="Lal S."/>
            <person name="Ramachandran U."/>
            <person name="Zhang X."/>
            <person name="Munir R."/>
            <person name="Sparling R."/>
            <person name="Levin D.B."/>
        </authorList>
    </citation>
    <scope>NUCLEOTIDE SEQUENCE [LARGE SCALE GENOMIC DNA]</scope>
    <source>
        <strain evidence="5 6">CT1112</strain>
    </source>
</reference>
<gene>
    <name evidence="5" type="ORF">CTER_1914</name>
</gene>
<evidence type="ECO:0000313" key="5">
    <source>
        <dbReference type="EMBL" id="EMS72170.1"/>
    </source>
</evidence>
<dbReference type="SUPFAM" id="SSF49265">
    <property type="entry name" value="Fibronectin type III"/>
    <property type="match status" value="1"/>
</dbReference>
<accession>S0FJ88</accession>
<dbReference type="PROSITE" id="PS50853">
    <property type="entry name" value="FN3"/>
    <property type="match status" value="1"/>
</dbReference>
<keyword evidence="2" id="KW-0677">Repeat</keyword>
<keyword evidence="3" id="KW-0732">Signal</keyword>
<dbReference type="InterPro" id="IPR015915">
    <property type="entry name" value="Kelch-typ_b-propeller"/>
</dbReference>
<dbReference type="InterPro" id="IPR006652">
    <property type="entry name" value="Kelch_1"/>
</dbReference>
<evidence type="ECO:0000256" key="3">
    <source>
        <dbReference type="SAM" id="SignalP"/>
    </source>
</evidence>
<dbReference type="RefSeq" id="WP_004625424.1">
    <property type="nucleotide sequence ID" value="NZ_AORV01000030.1"/>
</dbReference>
<proteinExistence type="predicted"/>
<dbReference type="CDD" id="cd00063">
    <property type="entry name" value="FN3"/>
    <property type="match status" value="1"/>
</dbReference>
<keyword evidence="6" id="KW-1185">Reference proteome</keyword>
<dbReference type="eggNOG" id="COG3055">
    <property type="taxonomic scope" value="Bacteria"/>
</dbReference>
<dbReference type="eggNOG" id="COG4733">
    <property type="taxonomic scope" value="Bacteria"/>
</dbReference>
<feature type="chain" id="PRO_5004497156" evidence="3">
    <location>
        <begin position="28"/>
        <end position="494"/>
    </location>
</feature>
<keyword evidence="1" id="KW-0880">Kelch repeat</keyword>
<protein>
    <submittedName>
        <fullName evidence="5">Kelch repeat-containing protein</fullName>
    </submittedName>
</protein>
<dbReference type="Proteomes" id="UP000014155">
    <property type="component" value="Unassembled WGS sequence"/>
</dbReference>
<dbReference type="Gene3D" id="2.60.40.10">
    <property type="entry name" value="Immunoglobulins"/>
    <property type="match status" value="1"/>
</dbReference>
<evidence type="ECO:0000256" key="2">
    <source>
        <dbReference type="ARBA" id="ARBA00022737"/>
    </source>
</evidence>
<evidence type="ECO:0000313" key="6">
    <source>
        <dbReference type="Proteomes" id="UP000014155"/>
    </source>
</evidence>
<dbReference type="InterPro" id="IPR036116">
    <property type="entry name" value="FN3_sf"/>
</dbReference>